<dbReference type="Proteomes" id="UP001549321">
    <property type="component" value="Unassembled WGS sequence"/>
</dbReference>
<dbReference type="InterPro" id="IPR038063">
    <property type="entry name" value="Transpep_catalytic_dom"/>
</dbReference>
<dbReference type="CDD" id="cd16913">
    <property type="entry name" value="YkuD_like"/>
    <property type="match status" value="1"/>
</dbReference>
<comment type="caution">
    <text evidence="10">The sequence shown here is derived from an EMBL/GenBank/DDBJ whole genome shotgun (WGS) entry which is preliminary data.</text>
</comment>
<evidence type="ECO:0000256" key="7">
    <source>
        <dbReference type="PROSITE-ProRule" id="PRU01373"/>
    </source>
</evidence>
<comment type="similarity">
    <text evidence="2">Belongs to the YkuD family.</text>
</comment>
<evidence type="ECO:0000256" key="4">
    <source>
        <dbReference type="ARBA" id="ARBA00022960"/>
    </source>
</evidence>
<sequence>MAPVSVVFEVRVRVWFRVATIAIVLVTGMLGYHHGMARIGSGPVPSMASGERQADRIIVDKSDRRLELRQGDAVLATYRISLGGAADAGPKRREGDQKTPEGVYAIDWRNPKSMAHISLHISYPNEADRAAAEAAGHSPGGNIMIHGLPNGWGWLGPVHHLWDWTDGCIAVTNKEMQEIWSKVPNGTPIEIRS</sequence>
<evidence type="ECO:0000256" key="3">
    <source>
        <dbReference type="ARBA" id="ARBA00022679"/>
    </source>
</evidence>
<protein>
    <submittedName>
        <fullName evidence="10">Murein L,D-transpeptidase YafK</fullName>
    </submittedName>
</protein>
<dbReference type="InterPro" id="IPR005490">
    <property type="entry name" value="LD_TPept_cat_dom"/>
</dbReference>
<evidence type="ECO:0000313" key="10">
    <source>
        <dbReference type="EMBL" id="MET4634157.1"/>
    </source>
</evidence>
<feature type="active site" description="Nucleophile" evidence="7">
    <location>
        <position position="168"/>
    </location>
</feature>
<keyword evidence="4 7" id="KW-0133">Cell shape</keyword>
<accession>A0ABV2QYR4</accession>
<gene>
    <name evidence="10" type="ORF">ABIE08_002070</name>
</gene>
<keyword evidence="3" id="KW-0808">Transferase</keyword>
<comment type="pathway">
    <text evidence="1 7">Cell wall biogenesis; peptidoglycan biosynthesis.</text>
</comment>
<evidence type="ECO:0000256" key="1">
    <source>
        <dbReference type="ARBA" id="ARBA00004752"/>
    </source>
</evidence>
<evidence type="ECO:0000256" key="2">
    <source>
        <dbReference type="ARBA" id="ARBA00005992"/>
    </source>
</evidence>
<evidence type="ECO:0000313" key="11">
    <source>
        <dbReference type="Proteomes" id="UP001549321"/>
    </source>
</evidence>
<keyword evidence="5 7" id="KW-0573">Peptidoglycan synthesis</keyword>
<evidence type="ECO:0000256" key="6">
    <source>
        <dbReference type="ARBA" id="ARBA00023316"/>
    </source>
</evidence>
<dbReference type="PROSITE" id="PS52029">
    <property type="entry name" value="LD_TPASE"/>
    <property type="match status" value="1"/>
</dbReference>
<dbReference type="Pfam" id="PF03734">
    <property type="entry name" value="YkuD"/>
    <property type="match status" value="1"/>
</dbReference>
<reference evidence="10 11" key="1">
    <citation type="submission" date="2024-06" db="EMBL/GenBank/DDBJ databases">
        <title>Sorghum-associated microbial communities from plants grown in Nebraska, USA.</title>
        <authorList>
            <person name="Schachtman D."/>
        </authorList>
    </citation>
    <scope>NUCLEOTIDE SEQUENCE [LARGE SCALE GENOMIC DNA]</scope>
    <source>
        <strain evidence="10 11">3207</strain>
    </source>
</reference>
<keyword evidence="8" id="KW-1133">Transmembrane helix</keyword>
<dbReference type="PANTHER" id="PTHR36699:SF1">
    <property type="entry name" value="L,D-TRANSPEPTIDASE YAFK-RELATED"/>
    <property type="match status" value="1"/>
</dbReference>
<evidence type="ECO:0000256" key="5">
    <source>
        <dbReference type="ARBA" id="ARBA00022984"/>
    </source>
</evidence>
<keyword evidence="11" id="KW-1185">Reference proteome</keyword>
<evidence type="ECO:0000256" key="8">
    <source>
        <dbReference type="SAM" id="Phobius"/>
    </source>
</evidence>
<name>A0ABV2QYR4_9HYPH</name>
<dbReference type="EMBL" id="JBEPSM010000001">
    <property type="protein sequence ID" value="MET4634157.1"/>
    <property type="molecule type" value="Genomic_DNA"/>
</dbReference>
<dbReference type="SUPFAM" id="SSF141523">
    <property type="entry name" value="L,D-transpeptidase catalytic domain-like"/>
    <property type="match status" value="1"/>
</dbReference>
<feature type="active site" description="Proton donor/acceptor" evidence="7">
    <location>
        <position position="146"/>
    </location>
</feature>
<dbReference type="PANTHER" id="PTHR36699">
    <property type="entry name" value="LD-TRANSPEPTIDASE"/>
    <property type="match status" value="1"/>
</dbReference>
<keyword evidence="8" id="KW-0472">Membrane</keyword>
<keyword evidence="6 7" id="KW-0961">Cell wall biogenesis/degradation</keyword>
<feature type="domain" description="L,D-TPase catalytic" evidence="9">
    <location>
        <begin position="55"/>
        <end position="192"/>
    </location>
</feature>
<evidence type="ECO:0000259" key="9">
    <source>
        <dbReference type="PROSITE" id="PS52029"/>
    </source>
</evidence>
<keyword evidence="8" id="KW-0812">Transmembrane</keyword>
<proteinExistence type="inferred from homology"/>
<feature type="transmembrane region" description="Helical" evidence="8">
    <location>
        <begin position="14"/>
        <end position="32"/>
    </location>
</feature>
<dbReference type="Gene3D" id="2.40.440.10">
    <property type="entry name" value="L,D-transpeptidase catalytic domain-like"/>
    <property type="match status" value="1"/>
</dbReference>
<organism evidence="10 11">
    <name type="scientific">Kaistia defluvii</name>
    <dbReference type="NCBI Taxonomy" id="410841"/>
    <lineage>
        <taxon>Bacteria</taxon>
        <taxon>Pseudomonadati</taxon>
        <taxon>Pseudomonadota</taxon>
        <taxon>Alphaproteobacteria</taxon>
        <taxon>Hyphomicrobiales</taxon>
        <taxon>Kaistiaceae</taxon>
        <taxon>Kaistia</taxon>
    </lineage>
</organism>